<proteinExistence type="predicted"/>
<feature type="transmembrane region" description="Helical" evidence="1">
    <location>
        <begin position="101"/>
        <end position="124"/>
    </location>
</feature>
<evidence type="ECO:0000313" key="3">
    <source>
        <dbReference type="EMBL" id="CAF0787581.1"/>
    </source>
</evidence>
<dbReference type="Proteomes" id="UP000663854">
    <property type="component" value="Unassembled WGS sequence"/>
</dbReference>
<keyword evidence="1" id="KW-0472">Membrane</keyword>
<dbReference type="AlphaFoldDB" id="A0A813RP01"/>
<keyword evidence="1" id="KW-1133">Transmembrane helix</keyword>
<feature type="transmembrane region" description="Helical" evidence="1">
    <location>
        <begin position="70"/>
        <end position="89"/>
    </location>
</feature>
<dbReference type="Pfam" id="PF09851">
    <property type="entry name" value="SHOCT"/>
    <property type="match status" value="1"/>
</dbReference>
<gene>
    <name evidence="3" type="ORF">PYM288_LOCUS3959</name>
</gene>
<dbReference type="InterPro" id="IPR018649">
    <property type="entry name" value="SHOCT"/>
</dbReference>
<name>A0A813RP01_9BILA</name>
<evidence type="ECO:0000256" key="1">
    <source>
        <dbReference type="SAM" id="Phobius"/>
    </source>
</evidence>
<comment type="caution">
    <text evidence="3">The sequence shown here is derived from an EMBL/GenBank/DDBJ whole genome shotgun (WGS) entry which is preliminary data.</text>
</comment>
<accession>A0A813RP01</accession>
<feature type="domain" description="SHOCT" evidence="2">
    <location>
        <begin position="156"/>
        <end position="182"/>
    </location>
</feature>
<dbReference type="EMBL" id="CAJNOH010000033">
    <property type="protein sequence ID" value="CAF0787581.1"/>
    <property type="molecule type" value="Genomic_DNA"/>
</dbReference>
<evidence type="ECO:0000313" key="4">
    <source>
        <dbReference type="Proteomes" id="UP000663854"/>
    </source>
</evidence>
<reference evidence="3" key="1">
    <citation type="submission" date="2021-02" db="EMBL/GenBank/DDBJ databases">
        <authorList>
            <person name="Nowell W R."/>
        </authorList>
    </citation>
    <scope>NUCLEOTIDE SEQUENCE</scope>
</reference>
<keyword evidence="1" id="KW-0812">Transmembrane</keyword>
<protein>
    <recommendedName>
        <fullName evidence="2">SHOCT domain-containing protein</fullName>
    </recommendedName>
</protein>
<sequence length="182" mass="18923">MSKQRKFVAIAAIVGVIAMFLPWASVSAMGYSNSVNGLHGVGYLAFLAFGGAIAVSMIGKQDENLDKRMWIVALGCGAIAFLITLYALLDLPSGGGGFVSVNIGVGLYLALAAGAGVVACAWIFKKADDTLQSGFDALKSEMGTNTPPPASPSKVDELAKLADLKAQGKITDAEYEDMKSKL</sequence>
<organism evidence="3 4">
    <name type="scientific">Rotaria sordida</name>
    <dbReference type="NCBI Taxonomy" id="392033"/>
    <lineage>
        <taxon>Eukaryota</taxon>
        <taxon>Metazoa</taxon>
        <taxon>Spiralia</taxon>
        <taxon>Gnathifera</taxon>
        <taxon>Rotifera</taxon>
        <taxon>Eurotatoria</taxon>
        <taxon>Bdelloidea</taxon>
        <taxon>Philodinida</taxon>
        <taxon>Philodinidae</taxon>
        <taxon>Rotaria</taxon>
    </lineage>
</organism>
<feature type="transmembrane region" description="Helical" evidence="1">
    <location>
        <begin position="38"/>
        <end position="58"/>
    </location>
</feature>
<evidence type="ECO:0000259" key="2">
    <source>
        <dbReference type="Pfam" id="PF09851"/>
    </source>
</evidence>
<feature type="transmembrane region" description="Helical" evidence="1">
    <location>
        <begin position="7"/>
        <end position="26"/>
    </location>
</feature>